<protein>
    <submittedName>
        <fullName evidence="3">Uncharacterized protein</fullName>
    </submittedName>
</protein>
<keyword evidence="1" id="KW-0175">Coiled coil</keyword>
<feature type="compositionally biased region" description="Basic and acidic residues" evidence="2">
    <location>
        <begin position="510"/>
        <end position="523"/>
    </location>
</feature>
<dbReference type="AlphaFoldDB" id="A0A834JGY7"/>
<accession>A0A834JGY7</accession>
<feature type="region of interest" description="Disordered" evidence="2">
    <location>
        <begin position="627"/>
        <end position="661"/>
    </location>
</feature>
<proteinExistence type="predicted"/>
<dbReference type="Proteomes" id="UP000614350">
    <property type="component" value="Unassembled WGS sequence"/>
</dbReference>
<feature type="region of interest" description="Disordered" evidence="2">
    <location>
        <begin position="296"/>
        <end position="371"/>
    </location>
</feature>
<evidence type="ECO:0000313" key="3">
    <source>
        <dbReference type="EMBL" id="KAF7386967.1"/>
    </source>
</evidence>
<evidence type="ECO:0000256" key="2">
    <source>
        <dbReference type="SAM" id="MobiDB-lite"/>
    </source>
</evidence>
<feature type="compositionally biased region" description="Basic and acidic residues" evidence="2">
    <location>
        <begin position="308"/>
        <end position="326"/>
    </location>
</feature>
<feature type="compositionally biased region" description="Acidic residues" evidence="2">
    <location>
        <begin position="328"/>
        <end position="341"/>
    </location>
</feature>
<name>A0A834JGY7_VESVU</name>
<comment type="caution">
    <text evidence="3">The sequence shown here is derived from an EMBL/GenBank/DDBJ whole genome shotgun (WGS) entry which is preliminary data.</text>
</comment>
<feature type="region of interest" description="Disordered" evidence="2">
    <location>
        <begin position="510"/>
        <end position="557"/>
    </location>
</feature>
<feature type="coiled-coil region" evidence="1">
    <location>
        <begin position="36"/>
        <end position="63"/>
    </location>
</feature>
<feature type="region of interest" description="Disordered" evidence="2">
    <location>
        <begin position="1"/>
        <end position="28"/>
    </location>
</feature>
<keyword evidence="4" id="KW-1185">Reference proteome</keyword>
<evidence type="ECO:0000313" key="4">
    <source>
        <dbReference type="Proteomes" id="UP000614350"/>
    </source>
</evidence>
<gene>
    <name evidence="3" type="ORF">HZH66_011419</name>
</gene>
<feature type="compositionally biased region" description="Polar residues" evidence="2">
    <location>
        <begin position="297"/>
        <end position="307"/>
    </location>
</feature>
<feature type="compositionally biased region" description="Basic and acidic residues" evidence="2">
    <location>
        <begin position="342"/>
        <end position="366"/>
    </location>
</feature>
<feature type="region of interest" description="Disordered" evidence="2">
    <location>
        <begin position="685"/>
        <end position="710"/>
    </location>
</feature>
<dbReference type="EMBL" id="JACSEA010000013">
    <property type="protein sequence ID" value="KAF7386967.1"/>
    <property type="molecule type" value="Genomic_DNA"/>
</dbReference>
<sequence length="710" mass="82442">MSDNEADDKSDIENINDQSLEELRRPLPELTTEDDILEAKALKEQLEKEIMEQSSAITRLNKQLDCCRHVLSPSSISIKNQNTSINLKNELYRFAGIHCVKSDMAIVTEFSAGDKVTNNSLFSIEILQIDDQYKLGKWVMPLSIDLNDILSKYPLDNPKNLKPFLKCCKHYIDCYIYRRKQYYDLKKFLGDVINCSVDTNLGYTRIHLHMSELQSIDLNEKYNVTLFMAYKFNETFPYIISTEQREDQPLSKEIIQKFNKYFKPLKKFNLRDALDKMINNNRHFYWMKIFKGPDNENMLSTSQQDEGTTSRKTERDNHKEKQKINLESDFENDLTDLENENSVDKHLTNSEEYEEQSKSNDKKNENIEENLNPIMTLKNIVKKKRNKNTKEKNKKIVAMKTTQKPDENEKKVETILDFAKLNLLDNAEKKFVDRKSTSKRSAKCIEDDEKIESRPKRQSTSKQAKLLAKELNSNLNITEKNDKAGKNISVGKSKLIKLFNKRSEKTVADTPEYKKNLDEKDSSRSSSITCSDENSSKDSIENINKSKTTDVKDKKASYNVNKSDKKINLSMRSITESIEPTEYRKSPKVTTETNLNKMLSSTPISNDVQRKLNITHYSEISEIVSLPTNMKPPTKENLTNVSKEDDNNSSSNTDHIDNEDKEFNEVQTKELLEDIELAHKLLKKKDGKTHNIRMKKNKRKSVKKTNRTKE</sequence>
<reference evidence="3" key="1">
    <citation type="journal article" date="2020" name="G3 (Bethesda)">
        <title>High-Quality Assemblies for Three Invasive Social Wasps from the &lt;i&gt;Vespula&lt;/i&gt; Genus.</title>
        <authorList>
            <person name="Harrop T.W.R."/>
            <person name="Guhlin J."/>
            <person name="McLaughlin G.M."/>
            <person name="Permina E."/>
            <person name="Stockwell P."/>
            <person name="Gilligan J."/>
            <person name="Le Lec M.F."/>
            <person name="Gruber M.A.M."/>
            <person name="Quinn O."/>
            <person name="Lovegrove M."/>
            <person name="Duncan E.J."/>
            <person name="Remnant E.J."/>
            <person name="Van Eeckhoven J."/>
            <person name="Graham B."/>
            <person name="Knapp R.A."/>
            <person name="Langford K.W."/>
            <person name="Kronenberg Z."/>
            <person name="Press M.O."/>
            <person name="Eacker S.M."/>
            <person name="Wilson-Rankin E.E."/>
            <person name="Purcell J."/>
            <person name="Lester P.J."/>
            <person name="Dearden P.K."/>
        </authorList>
    </citation>
    <scope>NUCLEOTIDE SEQUENCE</scope>
    <source>
        <strain evidence="3">Marl-1</strain>
    </source>
</reference>
<feature type="compositionally biased region" description="Basic and acidic residues" evidence="2">
    <location>
        <begin position="547"/>
        <end position="557"/>
    </location>
</feature>
<feature type="region of interest" description="Disordered" evidence="2">
    <location>
        <begin position="435"/>
        <end position="464"/>
    </location>
</feature>
<organism evidence="3 4">
    <name type="scientific">Vespula vulgaris</name>
    <name type="common">Yellow jacket</name>
    <name type="synonym">Wasp</name>
    <dbReference type="NCBI Taxonomy" id="7454"/>
    <lineage>
        <taxon>Eukaryota</taxon>
        <taxon>Metazoa</taxon>
        <taxon>Ecdysozoa</taxon>
        <taxon>Arthropoda</taxon>
        <taxon>Hexapoda</taxon>
        <taxon>Insecta</taxon>
        <taxon>Pterygota</taxon>
        <taxon>Neoptera</taxon>
        <taxon>Endopterygota</taxon>
        <taxon>Hymenoptera</taxon>
        <taxon>Apocrita</taxon>
        <taxon>Aculeata</taxon>
        <taxon>Vespoidea</taxon>
        <taxon>Vespidae</taxon>
        <taxon>Vespinae</taxon>
        <taxon>Vespula</taxon>
    </lineage>
</organism>
<evidence type="ECO:0000256" key="1">
    <source>
        <dbReference type="SAM" id="Coils"/>
    </source>
</evidence>